<dbReference type="InterPro" id="IPR007372">
    <property type="entry name" value="Lipid/polyisoprenoid-bd_YceI"/>
</dbReference>
<reference evidence="2" key="1">
    <citation type="submission" date="2020-02" db="EMBL/GenBank/DDBJ databases">
        <authorList>
            <person name="Meier V. D."/>
        </authorList>
    </citation>
    <scope>NUCLEOTIDE SEQUENCE</scope>
    <source>
        <strain evidence="2">AVDCRST_MAG43</strain>
    </source>
</reference>
<proteinExistence type="predicted"/>
<dbReference type="Pfam" id="PF04264">
    <property type="entry name" value="YceI"/>
    <property type="match status" value="1"/>
</dbReference>
<name>A0A6J4UTF5_9BACT</name>
<dbReference type="AlphaFoldDB" id="A0A6J4UTF5"/>
<organism evidence="2">
    <name type="scientific">uncultured Thermomicrobiales bacterium</name>
    <dbReference type="NCBI Taxonomy" id="1645740"/>
    <lineage>
        <taxon>Bacteria</taxon>
        <taxon>Pseudomonadati</taxon>
        <taxon>Thermomicrobiota</taxon>
        <taxon>Thermomicrobia</taxon>
        <taxon>Thermomicrobiales</taxon>
        <taxon>environmental samples</taxon>
    </lineage>
</organism>
<dbReference type="PANTHER" id="PTHR34406:SF1">
    <property type="entry name" value="PROTEIN YCEI"/>
    <property type="match status" value="1"/>
</dbReference>
<protein>
    <recommendedName>
        <fullName evidence="1">Lipid/polyisoprenoid-binding YceI-like domain-containing protein</fullName>
    </recommendedName>
</protein>
<dbReference type="SUPFAM" id="SSF101874">
    <property type="entry name" value="YceI-like"/>
    <property type="match status" value="1"/>
</dbReference>
<feature type="domain" description="Lipid/polyisoprenoid-binding YceI-like" evidence="1">
    <location>
        <begin position="24"/>
        <end position="194"/>
    </location>
</feature>
<gene>
    <name evidence="2" type="ORF">AVDCRST_MAG43-1678</name>
</gene>
<dbReference type="SMART" id="SM00867">
    <property type="entry name" value="YceI"/>
    <property type="match status" value="1"/>
</dbReference>
<dbReference type="Gene3D" id="2.40.128.110">
    <property type="entry name" value="Lipid/polyisoprenoid-binding, YceI-like"/>
    <property type="match status" value="1"/>
</dbReference>
<dbReference type="PANTHER" id="PTHR34406">
    <property type="entry name" value="PROTEIN YCEI"/>
    <property type="match status" value="1"/>
</dbReference>
<evidence type="ECO:0000313" key="2">
    <source>
        <dbReference type="EMBL" id="CAA9559322.1"/>
    </source>
</evidence>
<sequence>MATETHIIDARPAYDHAVESARREWTLVPGTAAIGWTAHKKYFMIIPVTANGTFSQVSGTISIPGDRFEEARATIRIPVSSHSSGQAKRDRHMLGRDFFHADQYPLLSFESTHIRPIDSEVAAYEVSGLLTVRDTGVPVVLIGTVEPEPGGDRAHIALAGSIDRRDVGMIWNAVPMLKLHNDIGITIDIDIERS</sequence>
<evidence type="ECO:0000259" key="1">
    <source>
        <dbReference type="SMART" id="SM00867"/>
    </source>
</evidence>
<dbReference type="EMBL" id="CADCWI010000091">
    <property type="protein sequence ID" value="CAA9559322.1"/>
    <property type="molecule type" value="Genomic_DNA"/>
</dbReference>
<accession>A0A6J4UTF5</accession>
<dbReference type="InterPro" id="IPR036761">
    <property type="entry name" value="TTHA0802/YceI-like_sf"/>
</dbReference>